<dbReference type="GO" id="GO:0004930">
    <property type="term" value="F:G protein-coupled receptor activity"/>
    <property type="evidence" value="ECO:0007669"/>
    <property type="project" value="UniProtKB-KW"/>
</dbReference>
<evidence type="ECO:0000313" key="11">
    <source>
        <dbReference type="Ensembl" id="ENSPCEP00000001404.1"/>
    </source>
</evidence>
<evidence type="ECO:0000256" key="6">
    <source>
        <dbReference type="ARBA" id="ARBA00023170"/>
    </source>
</evidence>
<protein>
    <recommendedName>
        <fullName evidence="10">G-protein coupled receptors family 1 profile domain-containing protein</fullName>
    </recommendedName>
</protein>
<evidence type="ECO:0000256" key="9">
    <source>
        <dbReference type="SAM" id="Phobius"/>
    </source>
</evidence>
<evidence type="ECO:0000256" key="5">
    <source>
        <dbReference type="ARBA" id="ARBA00023136"/>
    </source>
</evidence>
<dbReference type="PROSITE" id="PS50262">
    <property type="entry name" value="G_PROTEIN_RECEP_F1_2"/>
    <property type="match status" value="1"/>
</dbReference>
<dbReference type="PANTHER" id="PTHR24243:SF207">
    <property type="entry name" value="PYROKININ-1 RECEPTOR-LIKE"/>
    <property type="match status" value="1"/>
</dbReference>
<reference evidence="11" key="2">
    <citation type="submission" date="2025-09" db="UniProtKB">
        <authorList>
            <consortium name="Ensembl"/>
        </authorList>
    </citation>
    <scope>IDENTIFICATION</scope>
</reference>
<dbReference type="Gene3D" id="1.20.1070.10">
    <property type="entry name" value="Rhodopsin 7-helix transmembrane proteins"/>
    <property type="match status" value="1"/>
</dbReference>
<name>A0A8C8R8E3_9SAUR</name>
<dbReference type="PRINTS" id="PR00237">
    <property type="entry name" value="GPCRRHODOPSN"/>
</dbReference>
<evidence type="ECO:0000259" key="10">
    <source>
        <dbReference type="PROSITE" id="PS50262"/>
    </source>
</evidence>
<evidence type="ECO:0000256" key="4">
    <source>
        <dbReference type="ARBA" id="ARBA00023040"/>
    </source>
</evidence>
<dbReference type="PANTHER" id="PTHR24243">
    <property type="entry name" value="G-PROTEIN COUPLED RECEPTOR"/>
    <property type="match status" value="1"/>
</dbReference>
<dbReference type="PROSITE" id="PS00237">
    <property type="entry name" value="G_PROTEIN_RECEP_F1_1"/>
    <property type="match status" value="1"/>
</dbReference>
<keyword evidence="6 8" id="KW-0675">Receptor</keyword>
<dbReference type="Proteomes" id="UP000694393">
    <property type="component" value="Unplaced"/>
</dbReference>
<organism evidence="11 12">
    <name type="scientific">Pelusios castaneus</name>
    <name type="common">West African mud turtle</name>
    <dbReference type="NCBI Taxonomy" id="367368"/>
    <lineage>
        <taxon>Eukaryota</taxon>
        <taxon>Metazoa</taxon>
        <taxon>Chordata</taxon>
        <taxon>Craniata</taxon>
        <taxon>Vertebrata</taxon>
        <taxon>Euteleostomi</taxon>
        <taxon>Archelosauria</taxon>
        <taxon>Testudinata</taxon>
        <taxon>Testudines</taxon>
        <taxon>Pleurodira</taxon>
        <taxon>Pelomedusidae</taxon>
        <taxon>Pelusios</taxon>
    </lineage>
</organism>
<evidence type="ECO:0000313" key="12">
    <source>
        <dbReference type="Proteomes" id="UP000694393"/>
    </source>
</evidence>
<feature type="transmembrane region" description="Helical" evidence="9">
    <location>
        <begin position="51"/>
        <end position="72"/>
    </location>
</feature>
<keyword evidence="4 8" id="KW-0297">G-protein coupled receptor</keyword>
<evidence type="ECO:0000256" key="7">
    <source>
        <dbReference type="ARBA" id="ARBA00023224"/>
    </source>
</evidence>
<keyword evidence="2 8" id="KW-0812">Transmembrane</keyword>
<feature type="transmembrane region" description="Helical" evidence="9">
    <location>
        <begin position="92"/>
        <end position="111"/>
    </location>
</feature>
<evidence type="ECO:0000256" key="1">
    <source>
        <dbReference type="ARBA" id="ARBA00004141"/>
    </source>
</evidence>
<dbReference type="Pfam" id="PF00001">
    <property type="entry name" value="7tm_1"/>
    <property type="match status" value="1"/>
</dbReference>
<dbReference type="Ensembl" id="ENSPCET00000001462.1">
    <property type="protein sequence ID" value="ENSPCEP00000001404.1"/>
    <property type="gene ID" value="ENSPCEG00000001183.1"/>
</dbReference>
<dbReference type="InterPro" id="IPR017452">
    <property type="entry name" value="GPCR_Rhodpsn_7TM"/>
</dbReference>
<proteinExistence type="inferred from homology"/>
<evidence type="ECO:0000256" key="8">
    <source>
        <dbReference type="RuleBase" id="RU000688"/>
    </source>
</evidence>
<sequence length="247" mass="28200">FIERQYGLVDYVAIPVTVFYSLLFIFGLLANGLSVLTLLRSRRMRASAVRFYLLSLATADVLMLLTVPVTLYRYFWQYYPWALSDAVCKLYFLARQVCCATTSWTIMAFTAERYVAICHPLWSITGLRPSRMAYLLALIWLLALVSSVPLTVVYGQASMLEPEPYVLYNSIVKARSVLCFFVPLAAIITFHLLIFRHLSLTRRQREEMGLTHTGSEGFPAQVNSCTLDAPPPAPQFENQNRFETRNQ</sequence>
<keyword evidence="7 8" id="KW-0807">Transducer</keyword>
<evidence type="ECO:0000256" key="3">
    <source>
        <dbReference type="ARBA" id="ARBA00022989"/>
    </source>
</evidence>
<dbReference type="SUPFAM" id="SSF81321">
    <property type="entry name" value="Family A G protein-coupled receptor-like"/>
    <property type="match status" value="1"/>
</dbReference>
<feature type="transmembrane region" description="Helical" evidence="9">
    <location>
        <begin position="12"/>
        <end position="39"/>
    </location>
</feature>
<keyword evidence="12" id="KW-1185">Reference proteome</keyword>
<dbReference type="GO" id="GO:0005886">
    <property type="term" value="C:plasma membrane"/>
    <property type="evidence" value="ECO:0007669"/>
    <property type="project" value="TreeGrafter"/>
</dbReference>
<dbReference type="InterPro" id="IPR000276">
    <property type="entry name" value="GPCR_Rhodpsn"/>
</dbReference>
<keyword evidence="5 9" id="KW-0472">Membrane</keyword>
<evidence type="ECO:0000256" key="2">
    <source>
        <dbReference type="ARBA" id="ARBA00022692"/>
    </source>
</evidence>
<feature type="transmembrane region" description="Helical" evidence="9">
    <location>
        <begin position="174"/>
        <end position="195"/>
    </location>
</feature>
<keyword evidence="3 9" id="KW-1133">Transmembrane helix</keyword>
<comment type="subcellular location">
    <subcellularLocation>
        <location evidence="1">Membrane</location>
        <topology evidence="1">Multi-pass membrane protein</topology>
    </subcellularLocation>
</comment>
<feature type="transmembrane region" description="Helical" evidence="9">
    <location>
        <begin position="132"/>
        <end position="154"/>
    </location>
</feature>
<comment type="similarity">
    <text evidence="8">Belongs to the G-protein coupled receptor 1 family.</text>
</comment>
<accession>A0A8C8R8E3</accession>
<feature type="domain" description="G-protein coupled receptors family 1 profile" evidence="10">
    <location>
        <begin position="30"/>
        <end position="247"/>
    </location>
</feature>
<reference evidence="11" key="1">
    <citation type="submission" date="2025-08" db="UniProtKB">
        <authorList>
            <consortium name="Ensembl"/>
        </authorList>
    </citation>
    <scope>IDENTIFICATION</scope>
</reference>
<dbReference type="AlphaFoldDB" id="A0A8C8R8E3"/>